<dbReference type="Gene3D" id="3.40.220.10">
    <property type="entry name" value="Leucine Aminopeptidase, subunit E, domain 1"/>
    <property type="match status" value="1"/>
</dbReference>
<dbReference type="CDD" id="cd02901">
    <property type="entry name" value="Macro_Poa1p-like"/>
    <property type="match status" value="1"/>
</dbReference>
<feature type="domain" description="Macro" evidence="2">
    <location>
        <begin position="1"/>
        <end position="155"/>
    </location>
</feature>
<sequence length="350" mass="39627">MIEYRHGDILQSETEAIINTVNCVGVMGRGIALQFKNAYPDNFKAYAAACKAGQVIPGKMFVFETGRLTGPRYIINFPTKRHWKGKSRIEDIVAGLDDLVSVIRHYDIHSIAIPPLGSGLGGLDWLDVKPLIESAVRPLEGVQVEIYDPKGAPSSERMAHKTEVPKMTPGRAALVELMQRYLNGLLDPFISLLELHKLMYFMQESGEPLRLKYQKAHYGPYAENLRHVLNAIEGHMISGYSDGGDIPDKQLMLVPGAAEEAKRYLERQEDTRMRFQKVSELVDGFESPFGLELLSTVHWAMRHESLTSPEDVTEYIYAWNERKRQFTPRQISLAVDTLHRKGWIPNHVAQ</sequence>
<protein>
    <submittedName>
        <fullName evidence="3">Hypothetical prophage protein</fullName>
    </submittedName>
</protein>
<evidence type="ECO:0000313" key="4">
    <source>
        <dbReference type="Proteomes" id="UP000000289"/>
    </source>
</evidence>
<gene>
    <name evidence="3" type="ordered locus">SBG_0283</name>
</gene>
<dbReference type="GO" id="GO:0140291">
    <property type="term" value="P:peptidyl-glutamate ADP-deribosylation"/>
    <property type="evidence" value="ECO:0007669"/>
    <property type="project" value="TreeGrafter"/>
</dbReference>
<dbReference type="PANTHER" id="PTHR12521:SF0">
    <property type="entry name" value="ADP-RIBOSE GLYCOHYDROLASE OARD1"/>
    <property type="match status" value="1"/>
</dbReference>
<organism evidence="3 4">
    <name type="scientific">Salmonella bongori (strain ATCC 43975 / DSM 13772 / NCTC 12419)</name>
    <dbReference type="NCBI Taxonomy" id="218493"/>
    <lineage>
        <taxon>Bacteria</taxon>
        <taxon>Pseudomonadati</taxon>
        <taxon>Pseudomonadota</taxon>
        <taxon>Gammaproteobacteria</taxon>
        <taxon>Enterobacterales</taxon>
        <taxon>Enterobacteriaceae</taxon>
        <taxon>Salmonella</taxon>
    </lineage>
</organism>
<dbReference type="AlphaFoldDB" id="A0A0K0H7P8"/>
<evidence type="ECO:0000313" key="3">
    <source>
        <dbReference type="EMBL" id="CCC29379.1"/>
    </source>
</evidence>
<name>A0A0K0H7P8_SALBC</name>
<dbReference type="InterPro" id="IPR002589">
    <property type="entry name" value="Macro_dom"/>
</dbReference>
<dbReference type="InterPro" id="IPR043472">
    <property type="entry name" value="Macro_dom-like"/>
</dbReference>
<accession>A0A0K0H7P8</accession>
<dbReference type="PROSITE" id="PS51154">
    <property type="entry name" value="MACRO"/>
    <property type="match status" value="1"/>
</dbReference>
<evidence type="ECO:0000259" key="2">
    <source>
        <dbReference type="PROSITE" id="PS51154"/>
    </source>
</evidence>
<reference evidence="3 4" key="1">
    <citation type="journal article" date="2011" name="PLoS Pathog.">
        <title>Salmonella bongori provides insights into the evolution of the Salmonellae.</title>
        <authorList>
            <person name="Fookes M."/>
            <person name="Schroeder G.N."/>
            <person name="Langridge G.C."/>
            <person name="Blondel C.J."/>
            <person name="Mammina C."/>
            <person name="Connor T.R."/>
            <person name="Seth-Smith H."/>
            <person name="Vernikos G.S."/>
            <person name="Robinson K.S."/>
            <person name="Sanders M."/>
            <person name="Petty N.K."/>
            <person name="Kingsley R.A."/>
            <person name="Baumler A.J."/>
            <person name="Nuccio S.P."/>
            <person name="Contreras I."/>
            <person name="Santiviago C.A."/>
            <person name="Maskell D."/>
            <person name="Barrow P."/>
            <person name="Humphrey T."/>
            <person name="Nastasi A."/>
            <person name="Roberts M."/>
            <person name="Frankel G."/>
            <person name="Parkhill J."/>
            <person name="Dougan G."/>
            <person name="Thomson N.R."/>
        </authorList>
    </citation>
    <scope>NUCLEOTIDE SEQUENCE [LARGE SCALE GENOMIC DNA]</scope>
    <source>
        <strain evidence="4">ATCC 43975 / DSM 13772 / NCTC 12419</strain>
    </source>
</reference>
<dbReference type="PANTHER" id="PTHR12521">
    <property type="entry name" value="PROTEIN C6ORF130"/>
    <property type="match status" value="1"/>
</dbReference>
<evidence type="ECO:0000256" key="1">
    <source>
        <dbReference type="ARBA" id="ARBA00035885"/>
    </source>
</evidence>
<dbReference type="Proteomes" id="UP000000289">
    <property type="component" value="Chromosome"/>
</dbReference>
<proteinExistence type="predicted"/>
<dbReference type="KEGG" id="sbg:SBG_0283"/>
<dbReference type="EMBL" id="FR877557">
    <property type="protein sequence ID" value="CCC29379.1"/>
    <property type="molecule type" value="Genomic_DNA"/>
</dbReference>
<dbReference type="SUPFAM" id="SSF52949">
    <property type="entry name" value="Macro domain-like"/>
    <property type="match status" value="1"/>
</dbReference>
<dbReference type="SMART" id="SM00506">
    <property type="entry name" value="A1pp"/>
    <property type="match status" value="1"/>
</dbReference>
<dbReference type="eggNOG" id="COG2110">
    <property type="taxonomic scope" value="Bacteria"/>
</dbReference>
<dbReference type="GeneID" id="44979315"/>
<comment type="catalytic activity">
    <reaction evidence="1">
        <text>an N-(ADP-alpha-D-ribosyl)-thymidine in DNA + H2O = a thymidine in DNA + ADP-D-ribose</text>
        <dbReference type="Rhea" id="RHEA:71655"/>
        <dbReference type="Rhea" id="RHEA-COMP:13556"/>
        <dbReference type="Rhea" id="RHEA-COMP:18051"/>
        <dbReference type="ChEBI" id="CHEBI:15377"/>
        <dbReference type="ChEBI" id="CHEBI:57967"/>
        <dbReference type="ChEBI" id="CHEBI:137386"/>
        <dbReference type="ChEBI" id="CHEBI:191199"/>
    </reaction>
    <physiologicalReaction direction="left-to-right" evidence="1">
        <dbReference type="Rhea" id="RHEA:71656"/>
    </physiologicalReaction>
</comment>
<dbReference type="Pfam" id="PF01661">
    <property type="entry name" value="Macro"/>
    <property type="match status" value="1"/>
</dbReference>
<dbReference type="InterPro" id="IPR050892">
    <property type="entry name" value="ADP-ribose_metab_enzymes"/>
</dbReference>
<dbReference type="RefSeq" id="WP_000575274.1">
    <property type="nucleotide sequence ID" value="NC_015761.1"/>
</dbReference>